<dbReference type="AlphaFoldDB" id="A0A512MDS6"/>
<comment type="caution">
    <text evidence="2">The sequence shown here is derived from an EMBL/GenBank/DDBJ whole genome shotgun (WGS) entry which is preliminary data.</text>
</comment>
<dbReference type="RefSeq" id="WP_146852584.1">
    <property type="nucleotide sequence ID" value="NZ_BKAG01000031.1"/>
</dbReference>
<proteinExistence type="predicted"/>
<dbReference type="EMBL" id="BKAG01000031">
    <property type="protein sequence ID" value="GEP44541.1"/>
    <property type="molecule type" value="Genomic_DNA"/>
</dbReference>
<gene>
    <name evidence="2" type="ORF">BGE01nite_38320</name>
</gene>
<dbReference type="Proteomes" id="UP000321577">
    <property type="component" value="Unassembled WGS sequence"/>
</dbReference>
<feature type="compositionally biased region" description="Basic and acidic residues" evidence="1">
    <location>
        <begin position="110"/>
        <end position="164"/>
    </location>
</feature>
<feature type="region of interest" description="Disordered" evidence="1">
    <location>
        <begin position="94"/>
        <end position="191"/>
    </location>
</feature>
<organism evidence="2 3">
    <name type="scientific">Brevifollis gellanilyticus</name>
    <dbReference type="NCBI Taxonomy" id="748831"/>
    <lineage>
        <taxon>Bacteria</taxon>
        <taxon>Pseudomonadati</taxon>
        <taxon>Verrucomicrobiota</taxon>
        <taxon>Verrucomicrobiia</taxon>
        <taxon>Verrucomicrobiales</taxon>
        <taxon>Verrucomicrobiaceae</taxon>
    </lineage>
</organism>
<reference evidence="2 3" key="1">
    <citation type="submission" date="2019-07" db="EMBL/GenBank/DDBJ databases">
        <title>Whole genome shotgun sequence of Brevifollis gellanilyticus NBRC 108608.</title>
        <authorList>
            <person name="Hosoyama A."/>
            <person name="Uohara A."/>
            <person name="Ohji S."/>
            <person name="Ichikawa N."/>
        </authorList>
    </citation>
    <scope>NUCLEOTIDE SEQUENCE [LARGE SCALE GENOMIC DNA]</scope>
    <source>
        <strain evidence="2 3">NBRC 108608</strain>
    </source>
</reference>
<keyword evidence="3" id="KW-1185">Reference proteome</keyword>
<dbReference type="PROSITE" id="PS51257">
    <property type="entry name" value="PROKAR_LIPOPROTEIN"/>
    <property type="match status" value="1"/>
</dbReference>
<evidence type="ECO:0000256" key="1">
    <source>
        <dbReference type="SAM" id="MobiDB-lite"/>
    </source>
</evidence>
<protein>
    <recommendedName>
        <fullName evidence="4">Lipoprotein</fullName>
    </recommendedName>
</protein>
<sequence length="191" mass="21390">MKHTPALLLSISAAIAMTSCVVPGDVGYGSGYSSTSIGYRQYNTLPTGYSGDAYLYGGRYYSGGRYESGTFAYQGRSYSNRYFHNGQYYYGGDHRHYGSSTTTRPTVRPTSHDRDHDHDNGRGWDNNRDRNDGRGHDNDRGRDDDRRGSSNWGRDNDHDNDSRHRTTIVTPGLPTRSVPPSPFRSPFSSGR</sequence>
<evidence type="ECO:0008006" key="4">
    <source>
        <dbReference type="Google" id="ProtNLM"/>
    </source>
</evidence>
<feature type="compositionally biased region" description="Low complexity" evidence="1">
    <location>
        <begin position="99"/>
        <end position="109"/>
    </location>
</feature>
<name>A0A512MDS6_9BACT</name>
<evidence type="ECO:0000313" key="3">
    <source>
        <dbReference type="Proteomes" id="UP000321577"/>
    </source>
</evidence>
<evidence type="ECO:0000313" key="2">
    <source>
        <dbReference type="EMBL" id="GEP44541.1"/>
    </source>
</evidence>
<accession>A0A512MDS6</accession>